<keyword evidence="2" id="KW-1185">Reference proteome</keyword>
<dbReference type="STRING" id="135208.A0A4Z0A506"/>
<accession>A0A4Z0A506</accession>
<dbReference type="OrthoDB" id="431454at2759"/>
<protein>
    <submittedName>
        <fullName evidence="1">Uncharacterized protein</fullName>
    </submittedName>
</protein>
<dbReference type="EMBL" id="SFCI01000214">
    <property type="protein sequence ID" value="TFY81417.1"/>
    <property type="molecule type" value="Genomic_DNA"/>
</dbReference>
<evidence type="ECO:0000313" key="1">
    <source>
        <dbReference type="EMBL" id="TFY81417.1"/>
    </source>
</evidence>
<comment type="caution">
    <text evidence="1">The sequence shown here is derived from an EMBL/GenBank/DDBJ whole genome shotgun (WGS) entry which is preliminary data.</text>
</comment>
<organism evidence="1 2">
    <name type="scientific">Hericium alpestre</name>
    <dbReference type="NCBI Taxonomy" id="135208"/>
    <lineage>
        <taxon>Eukaryota</taxon>
        <taxon>Fungi</taxon>
        <taxon>Dikarya</taxon>
        <taxon>Basidiomycota</taxon>
        <taxon>Agaricomycotina</taxon>
        <taxon>Agaricomycetes</taxon>
        <taxon>Russulales</taxon>
        <taxon>Hericiaceae</taxon>
        <taxon>Hericium</taxon>
    </lineage>
</organism>
<proteinExistence type="predicted"/>
<sequence>MNDFPTLVIQLSLNHRIAAFTPTARRSPPSRARMTRFYPVRKCCPRVPEMVKEVDVLWSWQARVILAPHAAHKGSVLDPHIHPGGKGSSLPIPASPRELIASNLDTIFNSLKLAGGMVQNVPYIGLVADIMLQILQIRDVSIVEFLDGYVLTVYQEVTVFKDKWKDVMNDIKKMRSIVKDYAQTSAQPDGSPSLVLSEDVQGHLRDLERLLEDIAQALSRCCPKRKADQLRIILQRRELRSLVDGCKAQLQTELAFFNDQSVEQPYPAKYSL</sequence>
<dbReference type="AlphaFoldDB" id="A0A4Z0A506"/>
<dbReference type="Proteomes" id="UP000298061">
    <property type="component" value="Unassembled WGS sequence"/>
</dbReference>
<reference evidence="1 2" key="1">
    <citation type="submission" date="2019-02" db="EMBL/GenBank/DDBJ databases">
        <title>Genome sequencing of the rare red list fungi Hericium alpestre (H. flagellum).</title>
        <authorList>
            <person name="Buettner E."/>
            <person name="Kellner H."/>
        </authorList>
    </citation>
    <scope>NUCLEOTIDE SEQUENCE [LARGE SCALE GENOMIC DNA]</scope>
    <source>
        <strain evidence="1 2">DSM 108284</strain>
    </source>
</reference>
<name>A0A4Z0A506_9AGAM</name>
<gene>
    <name evidence="1" type="ORF">EWM64_g2595</name>
</gene>
<evidence type="ECO:0000313" key="2">
    <source>
        <dbReference type="Proteomes" id="UP000298061"/>
    </source>
</evidence>